<evidence type="ECO:0000313" key="1">
    <source>
        <dbReference type="EMBL" id="STR42027.1"/>
    </source>
</evidence>
<dbReference type="GO" id="GO:0016829">
    <property type="term" value="F:lyase activity"/>
    <property type="evidence" value="ECO:0007669"/>
    <property type="project" value="UniProtKB-KW"/>
</dbReference>
<proteinExistence type="predicted"/>
<keyword evidence="1" id="KW-0670">Pyruvate</keyword>
<evidence type="ECO:0000313" key="2">
    <source>
        <dbReference type="Proteomes" id="UP000255050"/>
    </source>
</evidence>
<dbReference type="Proteomes" id="UP000255050">
    <property type="component" value="Unassembled WGS sequence"/>
</dbReference>
<reference evidence="1 2" key="1">
    <citation type="submission" date="2018-06" db="EMBL/GenBank/DDBJ databases">
        <authorList>
            <consortium name="Pathogen Informatics"/>
            <person name="Doyle S."/>
        </authorList>
    </citation>
    <scope>NUCLEOTIDE SEQUENCE [LARGE SCALE GENOMIC DNA]</scope>
    <source>
        <strain evidence="1 2">NCTC11694</strain>
    </source>
</reference>
<comment type="caution">
    <text evidence="1">The sequence shown here is derived from an EMBL/GenBank/DDBJ whole genome shotgun (WGS) entry which is preliminary data.</text>
</comment>
<gene>
    <name evidence="1" type="ORF">NCTC11694_03230</name>
</gene>
<dbReference type="EMBL" id="UGJR01000002">
    <property type="protein sequence ID" value="STR42027.1"/>
    <property type="molecule type" value="Genomic_DNA"/>
</dbReference>
<protein>
    <submittedName>
        <fullName evidence="1">Pyruvate formate-lyase</fullName>
    </submittedName>
</protein>
<keyword evidence="1" id="KW-0456">Lyase</keyword>
<sequence length="40" mass="4346">MRAACAIDGYPMFDALLHDASLENARINELSDMSSARSTT</sequence>
<organism evidence="1 2">
    <name type="scientific">Klebsiella michiganensis</name>
    <dbReference type="NCBI Taxonomy" id="1134687"/>
    <lineage>
        <taxon>Bacteria</taxon>
        <taxon>Pseudomonadati</taxon>
        <taxon>Pseudomonadota</taxon>
        <taxon>Gammaproteobacteria</taxon>
        <taxon>Enterobacterales</taxon>
        <taxon>Enterobacteriaceae</taxon>
        <taxon>Klebsiella/Raoultella group</taxon>
        <taxon>Klebsiella</taxon>
    </lineage>
</organism>
<accession>A0A7H4M0V1</accession>
<dbReference type="AlphaFoldDB" id="A0A7H4M0V1"/>
<name>A0A7H4M0V1_9ENTR</name>